<dbReference type="AlphaFoldDB" id="D8KBU2"/>
<feature type="chain" id="PRO_5003116742" evidence="6">
    <location>
        <begin position="18"/>
        <end position="203"/>
    </location>
</feature>
<dbReference type="GO" id="GO:0009055">
    <property type="term" value="F:electron transfer activity"/>
    <property type="evidence" value="ECO:0007669"/>
    <property type="project" value="InterPro"/>
</dbReference>
<proteinExistence type="predicted"/>
<evidence type="ECO:0000256" key="5">
    <source>
        <dbReference type="SAM" id="MobiDB-lite"/>
    </source>
</evidence>
<dbReference type="EMBL" id="CP002086">
    <property type="protein sequence ID" value="ADJ27703.1"/>
    <property type="molecule type" value="Genomic_DNA"/>
</dbReference>
<reference evidence="8 9" key="1">
    <citation type="submission" date="2010-06" db="EMBL/GenBank/DDBJ databases">
        <title>Complete sequence of chromosome of Nitrosococcus watsoni C-113.</title>
        <authorList>
            <consortium name="US DOE Joint Genome Institute"/>
            <person name="Lucas S."/>
            <person name="Copeland A."/>
            <person name="Lapidus A."/>
            <person name="Cheng J.-F."/>
            <person name="Bruce D."/>
            <person name="Goodwin L."/>
            <person name="Pitluck S."/>
            <person name="Malfatti S.A."/>
            <person name="Chain P.S.G."/>
            <person name="Land M."/>
            <person name="Hauser L."/>
            <person name="Kyrpides N."/>
            <person name="Ivanova N."/>
            <person name="Cambell M.A."/>
            <person name="Heidelberg J.F."/>
            <person name="Klotz M.G."/>
            <person name="Woyke T."/>
        </authorList>
    </citation>
    <scope>NUCLEOTIDE SEQUENCE [LARGE SCALE GENOMIC DNA]</scope>
    <source>
        <strain evidence="8 9">C-113</strain>
    </source>
</reference>
<feature type="signal peptide" evidence="6">
    <location>
        <begin position="1"/>
        <end position="17"/>
    </location>
</feature>
<dbReference type="InterPro" id="IPR009056">
    <property type="entry name" value="Cyt_c-like_dom"/>
</dbReference>
<keyword evidence="6" id="KW-0732">Signal</keyword>
<sequence>MVLKSKRLLLISTIVIAFSTAPLLFAEQHQHPQNAHRSLLGDLSSDKVEEIRALENPLPNSPETVAKGAEIYAGKGGCANCHGSTGGGDGPMAAGLNPPPRNFQEHPTWLHHSQGEIFWVIKHGIPGSTMPNFDAILTDKEIWALLRFLPTLTPAAEKEIETDKHHHHEHGHTESVDPHASAAKHGHEDHGDSKSTGTSNEGT</sequence>
<dbReference type="Gene3D" id="1.10.760.10">
    <property type="entry name" value="Cytochrome c-like domain"/>
    <property type="match status" value="1"/>
</dbReference>
<evidence type="ECO:0000256" key="6">
    <source>
        <dbReference type="SAM" id="SignalP"/>
    </source>
</evidence>
<dbReference type="Proteomes" id="UP000000393">
    <property type="component" value="Chromosome"/>
</dbReference>
<feature type="compositionally biased region" description="Polar residues" evidence="5">
    <location>
        <begin position="194"/>
        <end position="203"/>
    </location>
</feature>
<evidence type="ECO:0000259" key="7">
    <source>
        <dbReference type="PROSITE" id="PS51007"/>
    </source>
</evidence>
<dbReference type="GO" id="GO:0046872">
    <property type="term" value="F:metal ion binding"/>
    <property type="evidence" value="ECO:0007669"/>
    <property type="project" value="UniProtKB-KW"/>
</dbReference>
<evidence type="ECO:0000313" key="8">
    <source>
        <dbReference type="EMBL" id="ADJ27703.1"/>
    </source>
</evidence>
<accession>D8KBU2</accession>
<protein>
    <submittedName>
        <fullName evidence="8">Putative cytochrome c family protein</fullName>
    </submittedName>
</protein>
<dbReference type="eggNOG" id="COG2010">
    <property type="taxonomic scope" value="Bacteria"/>
</dbReference>
<dbReference type="HOGENOM" id="CLU_101159_2_1_6"/>
<dbReference type="PROSITE" id="PS51007">
    <property type="entry name" value="CYTC"/>
    <property type="match status" value="1"/>
</dbReference>
<dbReference type="RefSeq" id="WP_013219808.1">
    <property type="nucleotide sequence ID" value="NC_014315.1"/>
</dbReference>
<organism evidence="8 9">
    <name type="scientific">Nitrosococcus watsoni (strain C-113)</name>
    <dbReference type="NCBI Taxonomy" id="105559"/>
    <lineage>
        <taxon>Bacteria</taxon>
        <taxon>Pseudomonadati</taxon>
        <taxon>Pseudomonadota</taxon>
        <taxon>Gammaproteobacteria</taxon>
        <taxon>Chromatiales</taxon>
        <taxon>Chromatiaceae</taxon>
        <taxon>Nitrosococcus</taxon>
    </lineage>
</organism>
<evidence type="ECO:0000256" key="4">
    <source>
        <dbReference type="PROSITE-ProRule" id="PRU00433"/>
    </source>
</evidence>
<evidence type="ECO:0000256" key="2">
    <source>
        <dbReference type="ARBA" id="ARBA00022723"/>
    </source>
</evidence>
<dbReference type="InterPro" id="IPR036909">
    <property type="entry name" value="Cyt_c-like_dom_sf"/>
</dbReference>
<dbReference type="GO" id="GO:0020037">
    <property type="term" value="F:heme binding"/>
    <property type="evidence" value="ECO:0007669"/>
    <property type="project" value="InterPro"/>
</dbReference>
<evidence type="ECO:0000256" key="1">
    <source>
        <dbReference type="ARBA" id="ARBA00022617"/>
    </source>
</evidence>
<gene>
    <name evidence="8" type="ordered locus">Nwat_0749</name>
</gene>
<evidence type="ECO:0000313" key="9">
    <source>
        <dbReference type="Proteomes" id="UP000000393"/>
    </source>
</evidence>
<name>D8KBU2_NITWC</name>
<keyword evidence="2 4" id="KW-0479">Metal-binding</keyword>
<feature type="region of interest" description="Disordered" evidence="5">
    <location>
        <begin position="161"/>
        <end position="203"/>
    </location>
</feature>
<keyword evidence="1 4" id="KW-0349">Heme</keyword>
<keyword evidence="3 4" id="KW-0408">Iron</keyword>
<dbReference type="STRING" id="105559.Nwat_0749"/>
<dbReference type="KEGG" id="nwa:Nwat_0749"/>
<feature type="domain" description="Cytochrome c" evidence="7">
    <location>
        <begin position="63"/>
        <end position="153"/>
    </location>
</feature>
<evidence type="ECO:0000256" key="3">
    <source>
        <dbReference type="ARBA" id="ARBA00023004"/>
    </source>
</evidence>
<keyword evidence="9" id="KW-1185">Reference proteome</keyword>
<dbReference type="Pfam" id="PF00034">
    <property type="entry name" value="Cytochrom_C"/>
    <property type="match status" value="1"/>
</dbReference>
<dbReference type="SUPFAM" id="SSF46626">
    <property type="entry name" value="Cytochrome c"/>
    <property type="match status" value="1"/>
</dbReference>